<dbReference type="Proteomes" id="UP000006729">
    <property type="component" value="Chromosome 18"/>
</dbReference>
<proteinExistence type="predicted"/>
<gene>
    <name evidence="1" type="ORF">POPTR_018G049050</name>
</gene>
<dbReference type="AlphaFoldDB" id="A0A3N7HWD4"/>
<name>A0A3N7HWD4_POPTR</name>
<reference evidence="1 2" key="1">
    <citation type="journal article" date="2006" name="Science">
        <title>The genome of black cottonwood, Populus trichocarpa (Torr. &amp; Gray).</title>
        <authorList>
            <person name="Tuskan G.A."/>
            <person name="Difazio S."/>
            <person name="Jansson S."/>
            <person name="Bohlmann J."/>
            <person name="Grigoriev I."/>
            <person name="Hellsten U."/>
            <person name="Putnam N."/>
            <person name="Ralph S."/>
            <person name="Rombauts S."/>
            <person name="Salamov A."/>
            <person name="Schein J."/>
            <person name="Sterck L."/>
            <person name="Aerts A."/>
            <person name="Bhalerao R.R."/>
            <person name="Bhalerao R.P."/>
            <person name="Blaudez D."/>
            <person name="Boerjan W."/>
            <person name="Brun A."/>
            <person name="Brunner A."/>
            <person name="Busov V."/>
            <person name="Campbell M."/>
            <person name="Carlson J."/>
            <person name="Chalot M."/>
            <person name="Chapman J."/>
            <person name="Chen G.L."/>
            <person name="Cooper D."/>
            <person name="Coutinho P.M."/>
            <person name="Couturier J."/>
            <person name="Covert S."/>
            <person name="Cronk Q."/>
            <person name="Cunningham R."/>
            <person name="Davis J."/>
            <person name="Degroeve S."/>
            <person name="Dejardin A."/>
            <person name="Depamphilis C."/>
            <person name="Detter J."/>
            <person name="Dirks B."/>
            <person name="Dubchak I."/>
            <person name="Duplessis S."/>
            <person name="Ehlting J."/>
            <person name="Ellis B."/>
            <person name="Gendler K."/>
            <person name="Goodstein D."/>
            <person name="Gribskov M."/>
            <person name="Grimwood J."/>
            <person name="Groover A."/>
            <person name="Gunter L."/>
            <person name="Hamberger B."/>
            <person name="Heinze B."/>
            <person name="Helariutta Y."/>
            <person name="Henrissat B."/>
            <person name="Holligan D."/>
            <person name="Holt R."/>
            <person name="Huang W."/>
            <person name="Islam-Faridi N."/>
            <person name="Jones S."/>
            <person name="Jones-Rhoades M."/>
            <person name="Jorgensen R."/>
            <person name="Joshi C."/>
            <person name="Kangasjarvi J."/>
            <person name="Karlsson J."/>
            <person name="Kelleher C."/>
            <person name="Kirkpatrick R."/>
            <person name="Kirst M."/>
            <person name="Kohler A."/>
            <person name="Kalluri U."/>
            <person name="Larimer F."/>
            <person name="Leebens-Mack J."/>
            <person name="Leple J.C."/>
            <person name="Locascio P."/>
            <person name="Lou Y."/>
            <person name="Lucas S."/>
            <person name="Martin F."/>
            <person name="Montanini B."/>
            <person name="Napoli C."/>
            <person name="Nelson D.R."/>
            <person name="Nelson C."/>
            <person name="Nieminen K."/>
            <person name="Nilsson O."/>
            <person name="Pereda V."/>
            <person name="Peter G."/>
            <person name="Philippe R."/>
            <person name="Pilate G."/>
            <person name="Poliakov A."/>
            <person name="Razumovskaya J."/>
            <person name="Richardson P."/>
            <person name="Rinaldi C."/>
            <person name="Ritland K."/>
            <person name="Rouze P."/>
            <person name="Ryaboy D."/>
            <person name="Schmutz J."/>
            <person name="Schrader J."/>
            <person name="Segerman B."/>
            <person name="Shin H."/>
            <person name="Siddiqui A."/>
            <person name="Sterky F."/>
            <person name="Terry A."/>
            <person name="Tsai C.J."/>
            <person name="Uberbacher E."/>
            <person name="Unneberg P."/>
            <person name="Vahala J."/>
            <person name="Wall K."/>
            <person name="Wessler S."/>
            <person name="Yang G."/>
            <person name="Yin T."/>
            <person name="Douglas C."/>
            <person name="Marra M."/>
            <person name="Sandberg G."/>
            <person name="Van de Peer Y."/>
            <person name="Rokhsar D."/>
        </authorList>
    </citation>
    <scope>NUCLEOTIDE SEQUENCE [LARGE SCALE GENOMIC DNA]</scope>
    <source>
        <strain evidence="2">cv. Nisqually</strain>
    </source>
</reference>
<protein>
    <submittedName>
        <fullName evidence="1">Uncharacterized protein</fullName>
    </submittedName>
</protein>
<dbReference type="InParanoid" id="A0A3N7HWD4"/>
<accession>A0A3N7HWD4</accession>
<evidence type="ECO:0000313" key="2">
    <source>
        <dbReference type="Proteomes" id="UP000006729"/>
    </source>
</evidence>
<keyword evidence="2" id="KW-1185">Reference proteome</keyword>
<dbReference type="EMBL" id="CM009307">
    <property type="protein sequence ID" value="RQP02669.1"/>
    <property type="molecule type" value="Genomic_DNA"/>
</dbReference>
<sequence length="49" mass="5752">MILPPGQMVPLIVVFLHHCPLIIYFDREAVLHYSHFLRSLLNYLLSMTV</sequence>
<organism evidence="1 2">
    <name type="scientific">Populus trichocarpa</name>
    <name type="common">Western balsam poplar</name>
    <name type="synonym">Populus balsamifera subsp. trichocarpa</name>
    <dbReference type="NCBI Taxonomy" id="3694"/>
    <lineage>
        <taxon>Eukaryota</taxon>
        <taxon>Viridiplantae</taxon>
        <taxon>Streptophyta</taxon>
        <taxon>Embryophyta</taxon>
        <taxon>Tracheophyta</taxon>
        <taxon>Spermatophyta</taxon>
        <taxon>Magnoliopsida</taxon>
        <taxon>eudicotyledons</taxon>
        <taxon>Gunneridae</taxon>
        <taxon>Pentapetalae</taxon>
        <taxon>rosids</taxon>
        <taxon>fabids</taxon>
        <taxon>Malpighiales</taxon>
        <taxon>Salicaceae</taxon>
        <taxon>Saliceae</taxon>
        <taxon>Populus</taxon>
    </lineage>
</organism>
<evidence type="ECO:0000313" key="1">
    <source>
        <dbReference type="EMBL" id="RQP02669.1"/>
    </source>
</evidence>